<keyword evidence="2" id="KW-0479">Metal-binding</keyword>
<organism evidence="6 7">
    <name type="scientific">Sorangium cellulosum</name>
    <name type="common">Polyangium cellulosum</name>
    <dbReference type="NCBI Taxonomy" id="56"/>
    <lineage>
        <taxon>Bacteria</taxon>
        <taxon>Pseudomonadati</taxon>
        <taxon>Myxococcota</taxon>
        <taxon>Polyangia</taxon>
        <taxon>Polyangiales</taxon>
        <taxon>Polyangiaceae</taxon>
        <taxon>Sorangium</taxon>
    </lineage>
</organism>
<dbReference type="GO" id="GO:0016846">
    <property type="term" value="F:carbon-sulfur lyase activity"/>
    <property type="evidence" value="ECO:0007669"/>
    <property type="project" value="InterPro"/>
</dbReference>
<evidence type="ECO:0000256" key="2">
    <source>
        <dbReference type="ARBA" id="ARBA00022723"/>
    </source>
</evidence>
<protein>
    <recommendedName>
        <fullName evidence="5">CENP-V/GFA domain-containing protein</fullName>
    </recommendedName>
</protein>
<dbReference type="Gene3D" id="3.90.1590.10">
    <property type="entry name" value="glutathione-dependent formaldehyde- activating enzyme (gfa)"/>
    <property type="match status" value="1"/>
</dbReference>
<evidence type="ECO:0000259" key="5">
    <source>
        <dbReference type="PROSITE" id="PS51891"/>
    </source>
</evidence>
<feature type="domain" description="CENP-V/GFA" evidence="5">
    <location>
        <begin position="2"/>
        <end position="117"/>
    </location>
</feature>
<evidence type="ECO:0000313" key="7">
    <source>
        <dbReference type="Proteomes" id="UP000075635"/>
    </source>
</evidence>
<gene>
    <name evidence="6" type="ORF">BE17_17340</name>
</gene>
<comment type="caution">
    <text evidence="6">The sequence shown here is derived from an EMBL/GenBank/DDBJ whole genome shotgun (WGS) entry which is preliminary data.</text>
</comment>
<dbReference type="PANTHER" id="PTHR33337:SF40">
    <property type="entry name" value="CENP-V_GFA DOMAIN-CONTAINING PROTEIN-RELATED"/>
    <property type="match status" value="1"/>
</dbReference>
<name>A0A150QW13_SORCE</name>
<dbReference type="InterPro" id="IPR006913">
    <property type="entry name" value="CENP-V/GFA"/>
</dbReference>
<reference evidence="6 7" key="1">
    <citation type="submission" date="2014-02" db="EMBL/GenBank/DDBJ databases">
        <title>The small core and large imbalanced accessory genome model reveals a collaborative survival strategy of Sorangium cellulosum strains in nature.</title>
        <authorList>
            <person name="Han K."/>
            <person name="Peng R."/>
            <person name="Blom J."/>
            <person name="Li Y.-Z."/>
        </authorList>
    </citation>
    <scope>NUCLEOTIDE SEQUENCE [LARGE SCALE GENOMIC DNA]</scope>
    <source>
        <strain evidence="6 7">So0011-07</strain>
    </source>
</reference>
<dbReference type="Pfam" id="PF04828">
    <property type="entry name" value="GFA"/>
    <property type="match status" value="1"/>
</dbReference>
<dbReference type="PROSITE" id="PS51891">
    <property type="entry name" value="CENP_V_GFA"/>
    <property type="match status" value="1"/>
</dbReference>
<dbReference type="Proteomes" id="UP000075635">
    <property type="component" value="Unassembled WGS sequence"/>
</dbReference>
<dbReference type="SUPFAM" id="SSF51316">
    <property type="entry name" value="Mss4-like"/>
    <property type="match status" value="1"/>
</dbReference>
<keyword evidence="4" id="KW-0456">Lyase</keyword>
<evidence type="ECO:0000313" key="6">
    <source>
        <dbReference type="EMBL" id="KYF71748.1"/>
    </source>
</evidence>
<proteinExistence type="inferred from homology"/>
<dbReference type="AlphaFoldDB" id="A0A150QW13"/>
<evidence type="ECO:0000256" key="3">
    <source>
        <dbReference type="ARBA" id="ARBA00022833"/>
    </source>
</evidence>
<evidence type="ECO:0000256" key="4">
    <source>
        <dbReference type="ARBA" id="ARBA00023239"/>
    </source>
</evidence>
<sequence length="131" mass="14369">MLNGSCYCGAVQFQVDDAFGYAFYCHCSRCRRRTGAACAAIGGIEIDKVRVTAGSELLLRLGESEDGYRCLCKQCCSPLYDAVRGQAFAHVQLGALDGVPAKRPDHHIHVASKAAWHQITDAYPRFDEFPP</sequence>
<dbReference type="EMBL" id="JEMB01003499">
    <property type="protein sequence ID" value="KYF71748.1"/>
    <property type="molecule type" value="Genomic_DNA"/>
</dbReference>
<keyword evidence="3" id="KW-0862">Zinc</keyword>
<dbReference type="GO" id="GO:0046872">
    <property type="term" value="F:metal ion binding"/>
    <property type="evidence" value="ECO:0007669"/>
    <property type="project" value="UniProtKB-KW"/>
</dbReference>
<dbReference type="PANTHER" id="PTHR33337">
    <property type="entry name" value="GFA DOMAIN-CONTAINING PROTEIN"/>
    <property type="match status" value="1"/>
</dbReference>
<evidence type="ECO:0000256" key="1">
    <source>
        <dbReference type="ARBA" id="ARBA00005495"/>
    </source>
</evidence>
<comment type="similarity">
    <text evidence="1">Belongs to the Gfa family.</text>
</comment>
<dbReference type="InterPro" id="IPR011057">
    <property type="entry name" value="Mss4-like_sf"/>
</dbReference>
<accession>A0A150QW13</accession>